<sequence length="290" mass="30303">MQGEPTVTSNRDRDRRAAARARLEREMALRADAARQRRRTQTIIAGGAAALVLVGAIVWIAIAVGGDGENADPTVAPDASGSVSASPTSCEYKPLVDPSASASQEPLPASVKEVGKPEANVPRSGKQVMTINTNLGEIAIEMDLAKTPCTAGSFAYLAGKKFFDNTKCHRLVADIGALQCGDPGGDGTGGPTYRFGDENLPVNRRPAYPEGAVAMANAGPDTNGSQFFFVFKDSPLQAQYSLFGKITKGMDIIKKIAEGGDDGAYAQQAGGGRPKTEIVFQTVTVSPVTA</sequence>
<comment type="caution">
    <text evidence="6">The sequence shown here is derived from an EMBL/GenBank/DDBJ whole genome shotgun (WGS) entry which is preliminary data.</text>
</comment>
<comment type="catalytic activity">
    <reaction evidence="2">
        <text>[protein]-peptidylproline (omega=180) = [protein]-peptidylproline (omega=0)</text>
        <dbReference type="Rhea" id="RHEA:16237"/>
        <dbReference type="Rhea" id="RHEA-COMP:10747"/>
        <dbReference type="Rhea" id="RHEA-COMP:10748"/>
        <dbReference type="ChEBI" id="CHEBI:83833"/>
        <dbReference type="ChEBI" id="CHEBI:83834"/>
        <dbReference type="EC" id="5.2.1.8"/>
    </reaction>
</comment>
<keyword evidence="4" id="KW-1133">Transmembrane helix</keyword>
<dbReference type="SUPFAM" id="SSF50891">
    <property type="entry name" value="Cyclophilin-like"/>
    <property type="match status" value="1"/>
</dbReference>
<dbReference type="Pfam" id="PF00160">
    <property type="entry name" value="Pro_isomerase"/>
    <property type="match status" value="1"/>
</dbReference>
<dbReference type="PRINTS" id="PR00153">
    <property type="entry name" value="CSAPPISMRASE"/>
</dbReference>
<evidence type="ECO:0000256" key="4">
    <source>
        <dbReference type="SAM" id="Phobius"/>
    </source>
</evidence>
<keyword evidence="4" id="KW-0812">Transmembrane</keyword>
<feature type="domain" description="PPIase cyclophilin-type" evidence="5">
    <location>
        <begin position="132"/>
        <end position="285"/>
    </location>
</feature>
<name>A0A8J4A1T9_9ACTN</name>
<keyword evidence="2 6" id="KW-0413">Isomerase</keyword>
<comment type="similarity">
    <text evidence="2">Belongs to the cyclophilin-type PPIase family.</text>
</comment>
<evidence type="ECO:0000259" key="5">
    <source>
        <dbReference type="PROSITE" id="PS50072"/>
    </source>
</evidence>
<dbReference type="InterPro" id="IPR002130">
    <property type="entry name" value="Cyclophilin-type_PPIase_dom"/>
</dbReference>
<dbReference type="PANTHER" id="PTHR45625:SF3">
    <property type="entry name" value="PEPTIDYL-PROLYL CIS-TRANS ISOMERASE B-RELATED"/>
    <property type="match status" value="1"/>
</dbReference>
<dbReference type="InterPro" id="IPR044666">
    <property type="entry name" value="Cyclophilin_A-like"/>
</dbReference>
<dbReference type="Gene3D" id="2.40.100.10">
    <property type="entry name" value="Cyclophilin-like"/>
    <property type="match status" value="1"/>
</dbReference>
<evidence type="ECO:0000256" key="3">
    <source>
        <dbReference type="SAM" id="MobiDB-lite"/>
    </source>
</evidence>
<dbReference type="EMBL" id="BOPH01000132">
    <property type="protein sequence ID" value="GIJ74237.1"/>
    <property type="molecule type" value="Genomic_DNA"/>
</dbReference>
<reference evidence="6" key="1">
    <citation type="submission" date="2021-01" db="EMBL/GenBank/DDBJ databases">
        <title>Whole genome shotgun sequence of Virgisporangium ochraceum NBRC 16418.</title>
        <authorList>
            <person name="Komaki H."/>
            <person name="Tamura T."/>
        </authorList>
    </citation>
    <scope>NUCLEOTIDE SEQUENCE</scope>
    <source>
        <strain evidence="6">NBRC 16418</strain>
    </source>
</reference>
<protein>
    <recommendedName>
        <fullName evidence="2">Peptidyl-prolyl cis-trans isomerase</fullName>
        <shortName evidence="2">PPIase</shortName>
        <ecNumber evidence="2">5.2.1.8</ecNumber>
    </recommendedName>
</protein>
<evidence type="ECO:0000256" key="1">
    <source>
        <dbReference type="ARBA" id="ARBA00002388"/>
    </source>
</evidence>
<dbReference type="InterPro" id="IPR029000">
    <property type="entry name" value="Cyclophilin-like_dom_sf"/>
</dbReference>
<feature type="transmembrane region" description="Helical" evidence="4">
    <location>
        <begin position="43"/>
        <end position="64"/>
    </location>
</feature>
<dbReference type="AlphaFoldDB" id="A0A8J4A1T9"/>
<comment type="function">
    <text evidence="1 2">PPIases accelerate the folding of proteins. It catalyzes the cis-trans isomerization of proline imidic peptide bonds in oligopeptides.</text>
</comment>
<dbReference type="PANTHER" id="PTHR45625">
    <property type="entry name" value="PEPTIDYL-PROLYL CIS-TRANS ISOMERASE-RELATED"/>
    <property type="match status" value="1"/>
</dbReference>
<gene>
    <name evidence="6" type="ORF">Voc01_091540</name>
</gene>
<dbReference type="CDD" id="cd00317">
    <property type="entry name" value="cyclophilin"/>
    <property type="match status" value="1"/>
</dbReference>
<keyword evidence="7" id="KW-1185">Reference proteome</keyword>
<dbReference type="Proteomes" id="UP000635606">
    <property type="component" value="Unassembled WGS sequence"/>
</dbReference>
<keyword evidence="2" id="KW-0697">Rotamase</keyword>
<proteinExistence type="inferred from homology"/>
<evidence type="ECO:0000256" key="2">
    <source>
        <dbReference type="RuleBase" id="RU363019"/>
    </source>
</evidence>
<dbReference type="GO" id="GO:0003755">
    <property type="term" value="F:peptidyl-prolyl cis-trans isomerase activity"/>
    <property type="evidence" value="ECO:0007669"/>
    <property type="project" value="UniProtKB-UniRule"/>
</dbReference>
<evidence type="ECO:0000313" key="7">
    <source>
        <dbReference type="Proteomes" id="UP000635606"/>
    </source>
</evidence>
<organism evidence="6 7">
    <name type="scientific">Virgisporangium ochraceum</name>
    <dbReference type="NCBI Taxonomy" id="65505"/>
    <lineage>
        <taxon>Bacteria</taxon>
        <taxon>Bacillati</taxon>
        <taxon>Actinomycetota</taxon>
        <taxon>Actinomycetes</taxon>
        <taxon>Micromonosporales</taxon>
        <taxon>Micromonosporaceae</taxon>
        <taxon>Virgisporangium</taxon>
    </lineage>
</organism>
<dbReference type="EC" id="5.2.1.8" evidence="2"/>
<keyword evidence="4" id="KW-0472">Membrane</keyword>
<dbReference type="PROSITE" id="PS50072">
    <property type="entry name" value="CSA_PPIASE_2"/>
    <property type="match status" value="1"/>
</dbReference>
<feature type="region of interest" description="Disordered" evidence="3">
    <location>
        <begin position="96"/>
        <end position="121"/>
    </location>
</feature>
<accession>A0A8J4A1T9</accession>
<evidence type="ECO:0000313" key="6">
    <source>
        <dbReference type="EMBL" id="GIJ74237.1"/>
    </source>
</evidence>